<feature type="domain" description="Pterin-binding" evidence="13">
    <location>
        <begin position="19"/>
        <end position="274"/>
    </location>
</feature>
<gene>
    <name evidence="14" type="ordered locus">Desti_0092</name>
</gene>
<evidence type="ECO:0000256" key="10">
    <source>
        <dbReference type="ARBA" id="ARBA00022909"/>
    </source>
</evidence>
<dbReference type="PROSITE" id="PS00792">
    <property type="entry name" value="DHPS_1"/>
    <property type="match status" value="1"/>
</dbReference>
<comment type="function">
    <text evidence="12">Catalyzes the condensation of para-aminobenzoate (pABA) with 6-hydroxymethyl-7,8-dihydropterin diphosphate (DHPt-PP) to form 7,8-dihydropteroate (H2Pte), the immediate precursor of folate derivatives.</text>
</comment>
<dbReference type="PANTHER" id="PTHR20941">
    <property type="entry name" value="FOLATE SYNTHESIS PROTEINS"/>
    <property type="match status" value="1"/>
</dbReference>
<evidence type="ECO:0000256" key="7">
    <source>
        <dbReference type="ARBA" id="ARBA00022679"/>
    </source>
</evidence>
<dbReference type="PROSITE" id="PS50972">
    <property type="entry name" value="PTERIN_BINDING"/>
    <property type="match status" value="1"/>
</dbReference>
<reference evidence="15" key="1">
    <citation type="submission" date="2012-06" db="EMBL/GenBank/DDBJ databases">
        <title>Complete sequence of chromosome of Desulfomonile tiedjei DSM 6799.</title>
        <authorList>
            <person name="Lucas S."/>
            <person name="Copeland A."/>
            <person name="Lapidus A."/>
            <person name="Glavina del Rio T."/>
            <person name="Dalin E."/>
            <person name="Tice H."/>
            <person name="Bruce D."/>
            <person name="Goodwin L."/>
            <person name="Pitluck S."/>
            <person name="Peters L."/>
            <person name="Ovchinnikova G."/>
            <person name="Zeytun A."/>
            <person name="Lu M."/>
            <person name="Kyrpides N."/>
            <person name="Mavromatis K."/>
            <person name="Ivanova N."/>
            <person name="Brettin T."/>
            <person name="Detter J.C."/>
            <person name="Han C."/>
            <person name="Larimer F."/>
            <person name="Land M."/>
            <person name="Hauser L."/>
            <person name="Markowitz V."/>
            <person name="Cheng J.-F."/>
            <person name="Hugenholtz P."/>
            <person name="Woyke T."/>
            <person name="Wu D."/>
            <person name="Spring S."/>
            <person name="Schroeder M."/>
            <person name="Brambilla E."/>
            <person name="Klenk H.-P."/>
            <person name="Eisen J.A."/>
        </authorList>
    </citation>
    <scope>NUCLEOTIDE SEQUENCE [LARGE SCALE GENOMIC DNA]</scope>
    <source>
        <strain evidence="15">ATCC 49306 / DSM 6799 / DCB-1</strain>
    </source>
</reference>
<dbReference type="PROSITE" id="PS00793">
    <property type="entry name" value="DHPS_2"/>
    <property type="match status" value="1"/>
</dbReference>
<dbReference type="GO" id="GO:0004156">
    <property type="term" value="F:dihydropteroate synthase activity"/>
    <property type="evidence" value="ECO:0007669"/>
    <property type="project" value="UniProtKB-EC"/>
</dbReference>
<evidence type="ECO:0000256" key="11">
    <source>
        <dbReference type="ARBA" id="ARBA00030193"/>
    </source>
</evidence>
<dbReference type="EC" id="2.5.1.15" evidence="5 12"/>
<dbReference type="InterPro" id="IPR000489">
    <property type="entry name" value="Pterin-binding_dom"/>
</dbReference>
<dbReference type="Pfam" id="PF00809">
    <property type="entry name" value="Pterin_bind"/>
    <property type="match status" value="1"/>
</dbReference>
<dbReference type="eggNOG" id="COG0294">
    <property type="taxonomic scope" value="Bacteria"/>
</dbReference>
<comment type="pathway">
    <text evidence="3 12">Cofactor biosynthesis; tetrahydrofolate biosynthesis; 7,8-dihydrofolate from 2-amino-4-hydroxy-6-hydroxymethyl-7,8-dihydropteridine diphosphate and 4-aminobenzoate: step 1/2.</text>
</comment>
<dbReference type="HOGENOM" id="CLU_008023_0_2_7"/>
<evidence type="ECO:0000313" key="15">
    <source>
        <dbReference type="Proteomes" id="UP000006055"/>
    </source>
</evidence>
<dbReference type="NCBIfam" id="TIGR01496">
    <property type="entry name" value="DHPS"/>
    <property type="match status" value="1"/>
</dbReference>
<dbReference type="InterPro" id="IPR045031">
    <property type="entry name" value="DHP_synth-like"/>
</dbReference>
<evidence type="ECO:0000256" key="2">
    <source>
        <dbReference type="ARBA" id="ARBA00001946"/>
    </source>
</evidence>
<evidence type="ECO:0000256" key="5">
    <source>
        <dbReference type="ARBA" id="ARBA00012458"/>
    </source>
</evidence>
<comment type="cofactor">
    <cofactor evidence="2 12">
        <name>Mg(2+)</name>
        <dbReference type="ChEBI" id="CHEBI:18420"/>
    </cofactor>
</comment>
<evidence type="ECO:0000256" key="8">
    <source>
        <dbReference type="ARBA" id="ARBA00022723"/>
    </source>
</evidence>
<dbReference type="Proteomes" id="UP000006055">
    <property type="component" value="Chromosome"/>
</dbReference>
<evidence type="ECO:0000256" key="3">
    <source>
        <dbReference type="ARBA" id="ARBA00004763"/>
    </source>
</evidence>
<dbReference type="AlphaFoldDB" id="I4BZV0"/>
<keyword evidence="9 12" id="KW-0460">Magnesium</keyword>
<sequence length="286" mass="31159">MDPLFIPLPRTILDARNRTLVMGVINTTPDSFSDGGVHYERRDAVASALKMLDDGADILDIGGESTRPGSSYVDETEELRRTIPVIEEIIRSRPDAVISIDTRRKNVAETAFNAGAQIINDITGFRDDPDLVPFARDSGAALIVMHMLGTPKTMQQEIRYESFPGDLYGFFEERIAVLEGAGISPEKIILDPGVGFGKTFDQNLLLLNRVDYFMPLGKAILMGPSRKAFLGKILDEPVPGNRDTGTLAAIVAAILRGAAIVRVHDVKPAVQACKVADAVKRERISA</sequence>
<dbReference type="OrthoDB" id="9811744at2"/>
<evidence type="ECO:0000259" key="13">
    <source>
        <dbReference type="PROSITE" id="PS50972"/>
    </source>
</evidence>
<accession>I4BZV0</accession>
<dbReference type="SUPFAM" id="SSF51717">
    <property type="entry name" value="Dihydropteroate synthetase-like"/>
    <property type="match status" value="1"/>
</dbReference>
<evidence type="ECO:0000256" key="9">
    <source>
        <dbReference type="ARBA" id="ARBA00022842"/>
    </source>
</evidence>
<dbReference type="FunFam" id="3.20.20.20:FF:000006">
    <property type="entry name" value="Dihydropteroate synthase"/>
    <property type="match status" value="1"/>
</dbReference>
<dbReference type="Gene3D" id="3.20.20.20">
    <property type="entry name" value="Dihydropteroate synthase-like"/>
    <property type="match status" value="1"/>
</dbReference>
<evidence type="ECO:0000313" key="14">
    <source>
        <dbReference type="EMBL" id="AFM22841.1"/>
    </source>
</evidence>
<protein>
    <recommendedName>
        <fullName evidence="6 12">Dihydropteroate synthase</fullName>
        <shortName evidence="12">DHPS</shortName>
        <ecNumber evidence="5 12">2.5.1.15</ecNumber>
    </recommendedName>
    <alternativeName>
        <fullName evidence="11 12">Dihydropteroate pyrophosphorylase</fullName>
    </alternativeName>
</protein>
<keyword evidence="8 12" id="KW-0479">Metal-binding</keyword>
<evidence type="ECO:0000256" key="12">
    <source>
        <dbReference type="RuleBase" id="RU361205"/>
    </source>
</evidence>
<comment type="similarity">
    <text evidence="4 12">Belongs to the DHPS family.</text>
</comment>
<dbReference type="GO" id="GO:0046872">
    <property type="term" value="F:metal ion binding"/>
    <property type="evidence" value="ECO:0007669"/>
    <property type="project" value="UniProtKB-KW"/>
</dbReference>
<dbReference type="PATRIC" id="fig|706587.4.peg.103"/>
<dbReference type="GO" id="GO:0046654">
    <property type="term" value="P:tetrahydrofolate biosynthetic process"/>
    <property type="evidence" value="ECO:0007669"/>
    <property type="project" value="UniProtKB-UniPathway"/>
</dbReference>
<dbReference type="STRING" id="706587.Desti_0092"/>
<dbReference type="InterPro" id="IPR006390">
    <property type="entry name" value="DHP_synth_dom"/>
</dbReference>
<dbReference type="UniPathway" id="UPA00077">
    <property type="reaction ID" value="UER00156"/>
</dbReference>
<keyword evidence="10 12" id="KW-0289">Folate biosynthesis</keyword>
<dbReference type="CDD" id="cd00739">
    <property type="entry name" value="DHPS"/>
    <property type="match status" value="1"/>
</dbReference>
<dbReference type="GO" id="GO:0005829">
    <property type="term" value="C:cytosol"/>
    <property type="evidence" value="ECO:0007669"/>
    <property type="project" value="TreeGrafter"/>
</dbReference>
<keyword evidence="7 12" id="KW-0808">Transferase</keyword>
<comment type="catalytic activity">
    <reaction evidence="1">
        <text>(7,8-dihydropterin-6-yl)methyl diphosphate + 4-aminobenzoate = 7,8-dihydropteroate + diphosphate</text>
        <dbReference type="Rhea" id="RHEA:19949"/>
        <dbReference type="ChEBI" id="CHEBI:17836"/>
        <dbReference type="ChEBI" id="CHEBI:17839"/>
        <dbReference type="ChEBI" id="CHEBI:33019"/>
        <dbReference type="ChEBI" id="CHEBI:72950"/>
        <dbReference type="EC" id="2.5.1.15"/>
    </reaction>
</comment>
<name>I4BZV0_DESTA</name>
<dbReference type="PANTHER" id="PTHR20941:SF1">
    <property type="entry name" value="FOLIC ACID SYNTHESIS PROTEIN FOL1"/>
    <property type="match status" value="1"/>
</dbReference>
<organism evidence="14 15">
    <name type="scientific">Desulfomonile tiedjei (strain ATCC 49306 / DSM 6799 / DCB-1)</name>
    <dbReference type="NCBI Taxonomy" id="706587"/>
    <lineage>
        <taxon>Bacteria</taxon>
        <taxon>Pseudomonadati</taxon>
        <taxon>Thermodesulfobacteriota</taxon>
        <taxon>Desulfomonilia</taxon>
        <taxon>Desulfomonilales</taxon>
        <taxon>Desulfomonilaceae</taxon>
        <taxon>Desulfomonile</taxon>
    </lineage>
</organism>
<dbReference type="InterPro" id="IPR011005">
    <property type="entry name" value="Dihydropteroate_synth-like_sf"/>
</dbReference>
<proteinExistence type="inferred from homology"/>
<evidence type="ECO:0000256" key="4">
    <source>
        <dbReference type="ARBA" id="ARBA00009503"/>
    </source>
</evidence>
<evidence type="ECO:0000256" key="6">
    <source>
        <dbReference type="ARBA" id="ARBA00016919"/>
    </source>
</evidence>
<dbReference type="RefSeq" id="WP_014808000.1">
    <property type="nucleotide sequence ID" value="NC_018025.1"/>
</dbReference>
<evidence type="ECO:0000256" key="1">
    <source>
        <dbReference type="ARBA" id="ARBA00000012"/>
    </source>
</evidence>
<dbReference type="KEGG" id="dti:Desti_0092"/>
<dbReference type="GO" id="GO:0046656">
    <property type="term" value="P:folic acid biosynthetic process"/>
    <property type="evidence" value="ECO:0007669"/>
    <property type="project" value="UniProtKB-KW"/>
</dbReference>
<keyword evidence="15" id="KW-1185">Reference proteome</keyword>
<dbReference type="EMBL" id="CP003360">
    <property type="protein sequence ID" value="AFM22841.1"/>
    <property type="molecule type" value="Genomic_DNA"/>
</dbReference>